<accession>A0ABQ3YAN2</accession>
<name>A0ABQ3YAN2_9ACTN</name>
<proteinExistence type="predicted"/>
<reference evidence="2 3" key="1">
    <citation type="submission" date="2021-01" db="EMBL/GenBank/DDBJ databases">
        <title>Whole genome shotgun sequence of Actinoplanes deccanensis NBRC 13994.</title>
        <authorList>
            <person name="Komaki H."/>
            <person name="Tamura T."/>
        </authorList>
    </citation>
    <scope>NUCLEOTIDE SEQUENCE [LARGE SCALE GENOMIC DNA]</scope>
    <source>
        <strain evidence="2 3">NBRC 13994</strain>
    </source>
</reference>
<feature type="compositionally biased region" description="Low complexity" evidence="1">
    <location>
        <begin position="26"/>
        <end position="63"/>
    </location>
</feature>
<dbReference type="Proteomes" id="UP000609879">
    <property type="component" value="Unassembled WGS sequence"/>
</dbReference>
<gene>
    <name evidence="2" type="ORF">Ade02nite_55310</name>
</gene>
<feature type="region of interest" description="Disordered" evidence="1">
    <location>
        <begin position="574"/>
        <end position="600"/>
    </location>
</feature>
<keyword evidence="3" id="KW-1185">Reference proteome</keyword>
<sequence>MAESGRRGASGRYLPLMATATEKPAGRGTRTTPPATAAPATTKTATTTAATTTAASTTAAPARRSGRGSRRPCFDELLQLLDEGDADDVADALLLLSEPQRRALAPRIRTVDPAPPTAGTAAKGRPRRSTRARADDRARREGALLAAGAGCLPTTEDVVSWLRSPRFEGDLPGRTIAAVVRVLQAQGRPALAEVATALADQLTHHDHDRGEWALTAAALRAAGLPPPPTEPMLRGWVRHLSAVREQAPAQAAGALAARLAEDPWLEVQLPALLASPRVAADLGDTWPAALALLAAGKRIDRRELIALLVSRLRSGDRGAALRPVLDTFRHLDPTPEERAAHRDDFLAMLAEPSGPVAELAQRTLRTLDDAGLLDAGTVAAAAHAALARTEKKLVRAQFAWLDRAVTRHPEAAADLLDAATSVLDSDDAEVAERALRVLSHHSAGPTALRPAADALGGDLRCQAGELLGEPAIPPAPRFPPAPVPYTSAPLPPAIGSLAELAAVLGGGPLDGAARERVLAAIVKFAGSARADLAQTLARFASDTASPLADLFQALVPPALAEAARTLPTQVYGPVGARRPAPAPPPAPAPAAGRRPERLPPPDEMLRLRVRELAGQLGRGDGPPALLATPATQDGHVDPARLLLRLASAERAGWQPGPYDLAQALLRLPRETPPTVLAAAERLNSTAGRRFAAWLRAGGLPDPAITVVAPPGGPEQRTVAFAPLDAPGLAVPPGLLALPADRVHPAAGDPAGWATVLPSHREITAAHLLHCPSEERSAGMVSALARSAGPFGPAMALVLARGLTAAEAGCRHDAATAVAHLARHGGLDAGLLGRELALLLRAHHDDLPLTTGALADLARGGAQHAVWAVLHAVVPALLRLDPAPAGLPDLLALATATAAAIGARADLPEVTAAAALPERTRLKNEAARLARTLS</sequence>
<evidence type="ECO:0000256" key="1">
    <source>
        <dbReference type="SAM" id="MobiDB-lite"/>
    </source>
</evidence>
<feature type="region of interest" description="Disordered" evidence="1">
    <location>
        <begin position="1"/>
        <end position="70"/>
    </location>
</feature>
<evidence type="ECO:0000313" key="3">
    <source>
        <dbReference type="Proteomes" id="UP000609879"/>
    </source>
</evidence>
<dbReference type="EMBL" id="BOMI01000109">
    <property type="protein sequence ID" value="GID76890.1"/>
    <property type="molecule type" value="Genomic_DNA"/>
</dbReference>
<protein>
    <submittedName>
        <fullName evidence="2">Uncharacterized protein</fullName>
    </submittedName>
</protein>
<evidence type="ECO:0000313" key="2">
    <source>
        <dbReference type="EMBL" id="GID76890.1"/>
    </source>
</evidence>
<comment type="caution">
    <text evidence="2">The sequence shown here is derived from an EMBL/GenBank/DDBJ whole genome shotgun (WGS) entry which is preliminary data.</text>
</comment>
<organism evidence="2 3">
    <name type="scientific">Paractinoplanes deccanensis</name>
    <dbReference type="NCBI Taxonomy" id="113561"/>
    <lineage>
        <taxon>Bacteria</taxon>
        <taxon>Bacillati</taxon>
        <taxon>Actinomycetota</taxon>
        <taxon>Actinomycetes</taxon>
        <taxon>Micromonosporales</taxon>
        <taxon>Micromonosporaceae</taxon>
        <taxon>Paractinoplanes</taxon>
    </lineage>
</organism>
<feature type="region of interest" description="Disordered" evidence="1">
    <location>
        <begin position="110"/>
        <end position="136"/>
    </location>
</feature>